<name>A0A286MM96_9ALPH</name>
<feature type="compositionally biased region" description="Pro residues" evidence="1">
    <location>
        <begin position="46"/>
        <end position="77"/>
    </location>
</feature>
<dbReference type="EMBL" id="MF678601">
    <property type="protein sequence ID" value="ASW27122.1"/>
    <property type="molecule type" value="Genomic_DNA"/>
</dbReference>
<dbReference type="GeneID" id="65099954"/>
<evidence type="ECO:0000256" key="2">
    <source>
        <dbReference type="SAM" id="Phobius"/>
    </source>
</evidence>
<dbReference type="Proteomes" id="UP000297205">
    <property type="component" value="Segment"/>
</dbReference>
<protein>
    <submittedName>
        <fullName evidence="3">Protein Mo7</fullName>
    </submittedName>
</protein>
<evidence type="ECO:0000256" key="1">
    <source>
        <dbReference type="SAM" id="MobiDB-lite"/>
    </source>
</evidence>
<proteinExistence type="predicted"/>
<dbReference type="KEGG" id="vg:65099954"/>
<accession>A0A286MM96</accession>
<sequence length="199" mass="20879">MAAFVSDRWFDAYMGDPWSEPVYVSLTTPLSESAPRGTPRRAPSTGSPPPSPDPERAPPLPPDPLPPVPDSPPPPYPAAETPPSFPLADPARGDEAPGAPEDARITATSVENPSYLGPLLLPAGLPDRPPAYDTLSVALPPPSYEWAIMDDLLASIAYPRLGEKECCNVVGLAALLILIIILFGVFAYILAGSGGGMSK</sequence>
<evidence type="ECO:0000313" key="4">
    <source>
        <dbReference type="Proteomes" id="UP000297205"/>
    </source>
</evidence>
<feature type="region of interest" description="Disordered" evidence="1">
    <location>
        <begin position="29"/>
        <end position="100"/>
    </location>
</feature>
<keyword evidence="2" id="KW-0472">Membrane</keyword>
<organism evidence="3">
    <name type="scientific">Beluga whale alphaherpesvirus 1</name>
    <dbReference type="NCBI Taxonomy" id="1434720"/>
    <lineage>
        <taxon>Viruses</taxon>
        <taxon>Duplodnaviria</taxon>
        <taxon>Heunggongvirae</taxon>
        <taxon>Peploviricota</taxon>
        <taxon>Herviviricetes</taxon>
        <taxon>Herpesvirales</taxon>
        <taxon>Orthoherpesviridae</taxon>
        <taxon>Alphaherpesvirinae</taxon>
        <taxon>Varicellovirus</taxon>
        <taxon>Varicellovirus monodontidalpha1</taxon>
        <taxon>Monodontid alphaherpesvirus 1</taxon>
    </lineage>
</organism>
<keyword evidence="2" id="KW-0812">Transmembrane</keyword>
<keyword evidence="4" id="KW-1185">Reference proteome</keyword>
<dbReference type="RefSeq" id="YP_010084933.1">
    <property type="nucleotide sequence ID" value="NC_055166.1"/>
</dbReference>
<feature type="transmembrane region" description="Helical" evidence="2">
    <location>
        <begin position="169"/>
        <end position="191"/>
    </location>
</feature>
<reference evidence="3" key="1">
    <citation type="submission" date="2017-08" db="EMBL/GenBank/DDBJ databases">
        <title>Genome sequence of an alphaherpesvirus from a beluga whale (Delphinapterus leucas).</title>
        <authorList>
            <person name="Davison A.J."/>
            <person name="Nielsen O."/>
            <person name="Subramaniam K."/>
            <person name="Jacob J.M."/>
            <person name="Romero C.H."/>
            <person name="Burek-Huntington K.A."/>
            <person name="Waltzek T.B."/>
        </authorList>
    </citation>
    <scope>NUCLEOTIDE SEQUENCE [LARGE SCALE GENOMIC DNA]</scope>
    <source>
        <strain evidence="3">LN3131-1</strain>
    </source>
</reference>
<evidence type="ECO:0000313" key="3">
    <source>
        <dbReference type="EMBL" id="ASW27122.1"/>
    </source>
</evidence>
<gene>
    <name evidence="3" type="primary">Mo7</name>
</gene>
<keyword evidence="2" id="KW-1133">Transmembrane helix</keyword>